<evidence type="ECO:0000259" key="18">
    <source>
        <dbReference type="PROSITE" id="PS50142"/>
    </source>
</evidence>
<evidence type="ECO:0000256" key="4">
    <source>
        <dbReference type="ARBA" id="ARBA00011738"/>
    </source>
</evidence>
<evidence type="ECO:0000256" key="3">
    <source>
        <dbReference type="ARBA" id="ARBA00010183"/>
    </source>
</evidence>
<accession>A0A941HZD4</accession>
<keyword evidence="9 15" id="KW-0540">Nuclease</keyword>
<evidence type="ECO:0000256" key="10">
    <source>
        <dbReference type="ARBA" id="ARBA00022723"/>
    </source>
</evidence>
<feature type="region of interest" description="Disordered" evidence="16">
    <location>
        <begin position="229"/>
        <end position="262"/>
    </location>
</feature>
<keyword evidence="11 15" id="KW-0255">Endonuclease</keyword>
<dbReference type="GO" id="GO:0008033">
    <property type="term" value="P:tRNA processing"/>
    <property type="evidence" value="ECO:0007669"/>
    <property type="project" value="UniProtKB-KW"/>
</dbReference>
<organism evidence="19 20">
    <name type="scientific">Phycicoccus avicenniae</name>
    <dbReference type="NCBI Taxonomy" id="2828860"/>
    <lineage>
        <taxon>Bacteria</taxon>
        <taxon>Bacillati</taxon>
        <taxon>Actinomycetota</taxon>
        <taxon>Actinomycetes</taxon>
        <taxon>Micrococcales</taxon>
        <taxon>Intrasporangiaceae</taxon>
        <taxon>Phycicoccus</taxon>
    </lineage>
</organism>
<dbReference type="GO" id="GO:0005737">
    <property type="term" value="C:cytoplasm"/>
    <property type="evidence" value="ECO:0007669"/>
    <property type="project" value="UniProtKB-SubCell"/>
</dbReference>
<dbReference type="InterPro" id="IPR014720">
    <property type="entry name" value="dsRBD_dom"/>
</dbReference>
<feature type="binding site" evidence="15">
    <location>
        <position position="136"/>
    </location>
    <ligand>
        <name>Mg(2+)</name>
        <dbReference type="ChEBI" id="CHEBI:18420"/>
    </ligand>
</feature>
<dbReference type="Pfam" id="PF00035">
    <property type="entry name" value="dsrm"/>
    <property type="match status" value="1"/>
</dbReference>
<evidence type="ECO:0000256" key="12">
    <source>
        <dbReference type="ARBA" id="ARBA00022801"/>
    </source>
</evidence>
<feature type="domain" description="DRBM" evidence="17">
    <location>
        <begin position="174"/>
        <end position="242"/>
    </location>
</feature>
<dbReference type="Proteomes" id="UP000677016">
    <property type="component" value="Unassembled WGS sequence"/>
</dbReference>
<evidence type="ECO:0000256" key="15">
    <source>
        <dbReference type="HAMAP-Rule" id="MF_00104"/>
    </source>
</evidence>
<dbReference type="Gene3D" id="1.10.1520.10">
    <property type="entry name" value="Ribonuclease III domain"/>
    <property type="match status" value="1"/>
</dbReference>
<feature type="active site" evidence="15">
    <location>
        <position position="136"/>
    </location>
</feature>
<comment type="subunit">
    <text evidence="4 15">Homodimer.</text>
</comment>
<feature type="domain" description="RNase III" evidence="18">
    <location>
        <begin position="20"/>
        <end position="147"/>
    </location>
</feature>
<comment type="similarity">
    <text evidence="3">Belongs to the ribonuclease III family.</text>
</comment>
<feature type="binding site" evidence="15">
    <location>
        <position position="133"/>
    </location>
    <ligand>
        <name>Mg(2+)</name>
        <dbReference type="ChEBI" id="CHEBI:18420"/>
    </ligand>
</feature>
<comment type="catalytic activity">
    <reaction evidence="1 15">
        <text>Endonucleolytic cleavage to 5'-phosphomonoester.</text>
        <dbReference type="EC" id="3.1.26.3"/>
    </reaction>
</comment>
<dbReference type="FunFam" id="1.10.1520.10:FF:000001">
    <property type="entry name" value="Ribonuclease 3"/>
    <property type="match status" value="1"/>
</dbReference>
<keyword evidence="6 15" id="KW-0698">rRNA processing</keyword>
<dbReference type="GO" id="GO:0042802">
    <property type="term" value="F:identical protein binding"/>
    <property type="evidence" value="ECO:0007669"/>
    <property type="project" value="UniProtKB-ARBA"/>
</dbReference>
<name>A0A941HZD4_9MICO</name>
<comment type="function">
    <text evidence="15">Digests double-stranded RNA. Involved in the processing of primary rRNA transcript to yield the immediate precursors to the large and small rRNAs (23S and 16S). Processes some mRNAs, and tRNAs when they are encoded in the rRNA operon. Processes pre-crRNA and tracrRNA of type II CRISPR loci if present in the organism.</text>
</comment>
<evidence type="ECO:0000259" key="17">
    <source>
        <dbReference type="PROSITE" id="PS50137"/>
    </source>
</evidence>
<comment type="caution">
    <text evidence="19">The sequence shown here is derived from an EMBL/GenBank/DDBJ whole genome shotgun (WGS) entry which is preliminary data.</text>
</comment>
<dbReference type="PROSITE" id="PS00517">
    <property type="entry name" value="RNASE_3_1"/>
    <property type="match status" value="1"/>
</dbReference>
<keyword evidence="13 15" id="KW-0460">Magnesium</keyword>
<evidence type="ECO:0000256" key="11">
    <source>
        <dbReference type="ARBA" id="ARBA00022759"/>
    </source>
</evidence>
<dbReference type="SUPFAM" id="SSF54768">
    <property type="entry name" value="dsRNA-binding domain-like"/>
    <property type="match status" value="1"/>
</dbReference>
<evidence type="ECO:0000256" key="9">
    <source>
        <dbReference type="ARBA" id="ARBA00022722"/>
    </source>
</evidence>
<evidence type="ECO:0000256" key="16">
    <source>
        <dbReference type="SAM" id="MobiDB-lite"/>
    </source>
</evidence>
<keyword evidence="12 15" id="KW-0378">Hydrolase</keyword>
<keyword evidence="20" id="KW-1185">Reference proteome</keyword>
<dbReference type="GO" id="GO:0006397">
    <property type="term" value="P:mRNA processing"/>
    <property type="evidence" value="ECO:0007669"/>
    <property type="project" value="UniProtKB-UniRule"/>
</dbReference>
<dbReference type="EC" id="3.1.26.3" evidence="15"/>
<evidence type="ECO:0000256" key="2">
    <source>
        <dbReference type="ARBA" id="ARBA00004496"/>
    </source>
</evidence>
<keyword evidence="15" id="KW-0699">rRNA-binding</keyword>
<protein>
    <recommendedName>
        <fullName evidence="15">Ribonuclease 3</fullName>
        <ecNumber evidence="15">3.1.26.3</ecNumber>
    </recommendedName>
    <alternativeName>
        <fullName evidence="15">Ribonuclease III</fullName>
        <shortName evidence="15">RNase III</shortName>
    </alternativeName>
</protein>
<dbReference type="InterPro" id="IPR000999">
    <property type="entry name" value="RNase_III_dom"/>
</dbReference>
<evidence type="ECO:0000256" key="1">
    <source>
        <dbReference type="ARBA" id="ARBA00000109"/>
    </source>
</evidence>
<dbReference type="Gene3D" id="3.30.160.20">
    <property type="match status" value="1"/>
</dbReference>
<keyword evidence="10 15" id="KW-0479">Metal-binding</keyword>
<evidence type="ECO:0000256" key="6">
    <source>
        <dbReference type="ARBA" id="ARBA00022552"/>
    </source>
</evidence>
<keyword evidence="14 15" id="KW-0694">RNA-binding</keyword>
<evidence type="ECO:0000256" key="8">
    <source>
        <dbReference type="ARBA" id="ARBA00022694"/>
    </source>
</evidence>
<dbReference type="SUPFAM" id="SSF69065">
    <property type="entry name" value="RNase III domain-like"/>
    <property type="match status" value="1"/>
</dbReference>
<dbReference type="GO" id="GO:0006364">
    <property type="term" value="P:rRNA processing"/>
    <property type="evidence" value="ECO:0007669"/>
    <property type="project" value="UniProtKB-UniRule"/>
</dbReference>
<dbReference type="HAMAP" id="MF_00104">
    <property type="entry name" value="RNase_III"/>
    <property type="match status" value="1"/>
</dbReference>
<comment type="subcellular location">
    <subcellularLocation>
        <location evidence="2 15">Cytoplasm</location>
    </subcellularLocation>
</comment>
<proteinExistence type="inferred from homology"/>
<dbReference type="SMART" id="SM00358">
    <property type="entry name" value="DSRM"/>
    <property type="match status" value="1"/>
</dbReference>
<gene>
    <name evidence="15" type="primary">rnc</name>
    <name evidence="19" type="ORF">KC207_05805</name>
</gene>
<dbReference type="NCBIfam" id="TIGR02191">
    <property type="entry name" value="RNaseIII"/>
    <property type="match status" value="1"/>
</dbReference>
<dbReference type="GO" id="GO:0010468">
    <property type="term" value="P:regulation of gene expression"/>
    <property type="evidence" value="ECO:0007669"/>
    <property type="project" value="TreeGrafter"/>
</dbReference>
<evidence type="ECO:0000256" key="14">
    <source>
        <dbReference type="ARBA" id="ARBA00022884"/>
    </source>
</evidence>
<comment type="cofactor">
    <cofactor evidence="15">
        <name>Mg(2+)</name>
        <dbReference type="ChEBI" id="CHEBI:18420"/>
    </cofactor>
</comment>
<feature type="binding site" evidence="15">
    <location>
        <position position="60"/>
    </location>
    <ligand>
        <name>Mg(2+)</name>
        <dbReference type="ChEBI" id="CHEBI:18420"/>
    </ligand>
</feature>
<keyword evidence="5 15" id="KW-0963">Cytoplasm</keyword>
<keyword evidence="8 15" id="KW-0819">tRNA processing</keyword>
<dbReference type="InterPro" id="IPR036389">
    <property type="entry name" value="RNase_III_sf"/>
</dbReference>
<dbReference type="CDD" id="cd00593">
    <property type="entry name" value="RIBOc"/>
    <property type="match status" value="1"/>
</dbReference>
<dbReference type="PROSITE" id="PS50137">
    <property type="entry name" value="DS_RBD"/>
    <property type="match status" value="1"/>
</dbReference>
<dbReference type="AlphaFoldDB" id="A0A941HZD4"/>
<dbReference type="PANTHER" id="PTHR11207">
    <property type="entry name" value="RIBONUCLEASE III"/>
    <property type="match status" value="1"/>
</dbReference>
<dbReference type="InterPro" id="IPR011907">
    <property type="entry name" value="RNase_III"/>
</dbReference>
<reference evidence="19" key="1">
    <citation type="submission" date="2021-04" db="EMBL/GenBank/DDBJ databases">
        <title>Phycicoccus avicenniae sp. nov., a novel endophytic actinomycetes isolated from branch of Avicennia mariana.</title>
        <authorList>
            <person name="Tuo L."/>
        </authorList>
    </citation>
    <scope>NUCLEOTIDE SEQUENCE</scope>
    <source>
        <strain evidence="19">BSK3Z-2</strain>
    </source>
</reference>
<dbReference type="PROSITE" id="PS50142">
    <property type="entry name" value="RNASE_3_2"/>
    <property type="match status" value="1"/>
</dbReference>
<evidence type="ECO:0000256" key="7">
    <source>
        <dbReference type="ARBA" id="ARBA00022664"/>
    </source>
</evidence>
<dbReference type="SMART" id="SM00535">
    <property type="entry name" value="RIBOc"/>
    <property type="match status" value="1"/>
</dbReference>
<evidence type="ECO:0000313" key="19">
    <source>
        <dbReference type="EMBL" id="MBR7742805.1"/>
    </source>
</evidence>
<dbReference type="CDD" id="cd10845">
    <property type="entry name" value="DSRM_RNAse_III_family"/>
    <property type="match status" value="1"/>
</dbReference>
<dbReference type="GO" id="GO:0004525">
    <property type="term" value="F:ribonuclease III activity"/>
    <property type="evidence" value="ECO:0007669"/>
    <property type="project" value="UniProtKB-UniRule"/>
</dbReference>
<evidence type="ECO:0000256" key="13">
    <source>
        <dbReference type="ARBA" id="ARBA00022842"/>
    </source>
</evidence>
<sequence length="262" mass="27577">MGRGSAQSGDLTPLRPVSELATLLEEVTGRDVDGALLERALTHRSYAYEMGGLPHNERLEFLGDSVLGLVVTTTLYETNPDDSEGQLAKLRAAVVNMRALADVGRTLGLGDHVFLGRGEESTGGRDKDSILADTVEAVIGAVYSCAGIEAAGELVHHLVDPLLAQSATLGAGLDWKTSLQEITSKHGLGSPEYTVTEDGPEHAKSFESEVVVGGQVLGRGAGRTKKVAEQEAAAHAWSTIRDRHEGVVPTPRNPLEGPGRGA</sequence>
<dbReference type="GO" id="GO:0003725">
    <property type="term" value="F:double-stranded RNA binding"/>
    <property type="evidence" value="ECO:0007669"/>
    <property type="project" value="TreeGrafter"/>
</dbReference>
<dbReference type="EMBL" id="JAGSNF010000006">
    <property type="protein sequence ID" value="MBR7742805.1"/>
    <property type="molecule type" value="Genomic_DNA"/>
</dbReference>
<dbReference type="GO" id="GO:0046872">
    <property type="term" value="F:metal ion binding"/>
    <property type="evidence" value="ECO:0007669"/>
    <property type="project" value="UniProtKB-KW"/>
</dbReference>
<dbReference type="PANTHER" id="PTHR11207:SF0">
    <property type="entry name" value="RIBONUCLEASE 3"/>
    <property type="match status" value="1"/>
</dbReference>
<feature type="active site" evidence="15">
    <location>
        <position position="64"/>
    </location>
</feature>
<evidence type="ECO:0000256" key="5">
    <source>
        <dbReference type="ARBA" id="ARBA00022490"/>
    </source>
</evidence>
<dbReference type="Pfam" id="PF14622">
    <property type="entry name" value="Ribonucleas_3_3"/>
    <property type="match status" value="1"/>
</dbReference>
<evidence type="ECO:0000313" key="20">
    <source>
        <dbReference type="Proteomes" id="UP000677016"/>
    </source>
</evidence>
<dbReference type="FunFam" id="3.30.160.20:FF:000003">
    <property type="entry name" value="Ribonuclease 3"/>
    <property type="match status" value="1"/>
</dbReference>
<dbReference type="RefSeq" id="WP_211601973.1">
    <property type="nucleotide sequence ID" value="NZ_JAGSNF010000006.1"/>
</dbReference>
<dbReference type="GO" id="GO:0019843">
    <property type="term" value="F:rRNA binding"/>
    <property type="evidence" value="ECO:0007669"/>
    <property type="project" value="UniProtKB-KW"/>
</dbReference>
<keyword evidence="7 15" id="KW-0507">mRNA processing</keyword>